<reference evidence="8 9" key="1">
    <citation type="submission" date="2021-05" db="EMBL/GenBank/DDBJ databases">
        <title>Novel Bacillus species.</title>
        <authorList>
            <person name="Liu G."/>
        </authorList>
    </citation>
    <scope>NUCLEOTIDE SEQUENCE [LARGE SCALE GENOMIC DNA]</scope>
    <source>
        <strain evidence="8 9">FJAT-49732</strain>
    </source>
</reference>
<feature type="transmembrane region" description="Helical" evidence="6">
    <location>
        <begin position="194"/>
        <end position="215"/>
    </location>
</feature>
<dbReference type="RefSeq" id="WP_213111048.1">
    <property type="nucleotide sequence ID" value="NZ_JAGYPJ010000001.1"/>
</dbReference>
<keyword evidence="5 6" id="KW-0472">Membrane</keyword>
<comment type="subcellular location">
    <subcellularLocation>
        <location evidence="6">Cell membrane</location>
        <topology evidence="6">Multi-pass membrane protein</topology>
    </subcellularLocation>
    <subcellularLocation>
        <location evidence="1">Membrane</location>
        <topology evidence="1">Multi-pass membrane protein</topology>
    </subcellularLocation>
</comment>
<evidence type="ECO:0000313" key="8">
    <source>
        <dbReference type="EMBL" id="MBS4200474.1"/>
    </source>
</evidence>
<keyword evidence="2 6" id="KW-0813">Transport</keyword>
<dbReference type="InterPro" id="IPR000515">
    <property type="entry name" value="MetI-like"/>
</dbReference>
<evidence type="ECO:0000256" key="5">
    <source>
        <dbReference type="ARBA" id="ARBA00023136"/>
    </source>
</evidence>
<evidence type="ECO:0000259" key="7">
    <source>
        <dbReference type="PROSITE" id="PS50928"/>
    </source>
</evidence>
<dbReference type="PANTHER" id="PTHR43376:SF1">
    <property type="entry name" value="OLIGOPEPTIDE TRANSPORT SYSTEM PERMEASE PROTEIN"/>
    <property type="match status" value="1"/>
</dbReference>
<evidence type="ECO:0000256" key="3">
    <source>
        <dbReference type="ARBA" id="ARBA00022692"/>
    </source>
</evidence>
<keyword evidence="3 6" id="KW-0812">Transmembrane</keyword>
<dbReference type="PANTHER" id="PTHR43376">
    <property type="entry name" value="OLIGOPEPTIDE TRANSPORT SYSTEM PERMEASE PROTEIN"/>
    <property type="match status" value="1"/>
</dbReference>
<organism evidence="8 9">
    <name type="scientific">Lederbergia citrisecunda</name>
    <dbReference type="NCBI Taxonomy" id="2833583"/>
    <lineage>
        <taxon>Bacteria</taxon>
        <taxon>Bacillati</taxon>
        <taxon>Bacillota</taxon>
        <taxon>Bacilli</taxon>
        <taxon>Bacillales</taxon>
        <taxon>Bacillaceae</taxon>
        <taxon>Lederbergia</taxon>
    </lineage>
</organism>
<evidence type="ECO:0000256" key="4">
    <source>
        <dbReference type="ARBA" id="ARBA00022989"/>
    </source>
</evidence>
<feature type="transmembrane region" description="Helical" evidence="6">
    <location>
        <begin position="104"/>
        <end position="128"/>
    </location>
</feature>
<proteinExistence type="inferred from homology"/>
<dbReference type="GO" id="GO:0055085">
    <property type="term" value="P:transmembrane transport"/>
    <property type="evidence" value="ECO:0007669"/>
    <property type="project" value="InterPro"/>
</dbReference>
<keyword evidence="9" id="KW-1185">Reference proteome</keyword>
<keyword evidence="4 6" id="KW-1133">Transmembrane helix</keyword>
<dbReference type="CDD" id="cd06261">
    <property type="entry name" value="TM_PBP2"/>
    <property type="match status" value="1"/>
</dbReference>
<feature type="transmembrane region" description="Helical" evidence="6">
    <location>
        <begin position="298"/>
        <end position="321"/>
    </location>
</feature>
<dbReference type="PROSITE" id="PS50928">
    <property type="entry name" value="ABC_TM1"/>
    <property type="match status" value="1"/>
</dbReference>
<dbReference type="SUPFAM" id="SSF161098">
    <property type="entry name" value="MetI-like"/>
    <property type="match status" value="1"/>
</dbReference>
<dbReference type="Gene3D" id="1.10.3720.10">
    <property type="entry name" value="MetI-like"/>
    <property type="match status" value="1"/>
</dbReference>
<evidence type="ECO:0000256" key="1">
    <source>
        <dbReference type="ARBA" id="ARBA00004141"/>
    </source>
</evidence>
<evidence type="ECO:0000256" key="6">
    <source>
        <dbReference type="RuleBase" id="RU363032"/>
    </source>
</evidence>
<dbReference type="AlphaFoldDB" id="A0A942TRE5"/>
<dbReference type="GO" id="GO:0005886">
    <property type="term" value="C:plasma membrane"/>
    <property type="evidence" value="ECO:0007669"/>
    <property type="project" value="UniProtKB-SubCell"/>
</dbReference>
<dbReference type="EMBL" id="JAGYPJ010000001">
    <property type="protein sequence ID" value="MBS4200474.1"/>
    <property type="molecule type" value="Genomic_DNA"/>
</dbReference>
<feature type="transmembrane region" description="Helical" evidence="6">
    <location>
        <begin position="252"/>
        <end position="278"/>
    </location>
</feature>
<accession>A0A942TRE5</accession>
<dbReference type="Pfam" id="PF00528">
    <property type="entry name" value="BPD_transp_1"/>
    <property type="match status" value="1"/>
</dbReference>
<name>A0A942TRE5_9BACI</name>
<sequence length="332" mass="36899">MTVKIVLKRVGTAAITIVLATVLTFLLLRLTPGNAIDQWAREYSIQYNISLTDAYERIARMINYNPLEPIYRQFVRYVSGLAHGNLGYSMVNQGLSVNEIIAKALPWTLFVSSVSLLISFVIGVFLGVKMAWKRNSILEPIVSLYSVVTNAVPDFIFAIILLIIFAYGLGWFPINGAYDFYLTPGFNLPFLLSVVYYAALPILTYVITLIGGWALMMKGSAIGVLGEDYVEAARARGISESRIMDRYVKKNAIIPLVTQLAVALGAMLGGAILIENLFQYPGIGYYMSEATKQRDYTVMQGILLFIAITMVVANLISDLIYSKLDPRIKNEE</sequence>
<feature type="transmembrane region" description="Helical" evidence="6">
    <location>
        <begin position="12"/>
        <end position="31"/>
    </location>
</feature>
<dbReference type="Proteomes" id="UP000682713">
    <property type="component" value="Unassembled WGS sequence"/>
</dbReference>
<comment type="similarity">
    <text evidence="6">Belongs to the binding-protein-dependent transport system permease family.</text>
</comment>
<feature type="domain" description="ABC transmembrane type-1" evidence="7">
    <location>
        <begin position="105"/>
        <end position="321"/>
    </location>
</feature>
<comment type="caution">
    <text evidence="8">The sequence shown here is derived from an EMBL/GenBank/DDBJ whole genome shotgun (WGS) entry which is preliminary data.</text>
</comment>
<evidence type="ECO:0000313" key="9">
    <source>
        <dbReference type="Proteomes" id="UP000682713"/>
    </source>
</evidence>
<evidence type="ECO:0000256" key="2">
    <source>
        <dbReference type="ARBA" id="ARBA00022448"/>
    </source>
</evidence>
<feature type="transmembrane region" description="Helical" evidence="6">
    <location>
        <begin position="155"/>
        <end position="174"/>
    </location>
</feature>
<protein>
    <submittedName>
        <fullName evidence="8">ABC transporter permease</fullName>
    </submittedName>
</protein>
<dbReference type="InterPro" id="IPR035906">
    <property type="entry name" value="MetI-like_sf"/>
</dbReference>
<gene>
    <name evidence="8" type="ORF">KHA93_12620</name>
</gene>